<proteinExistence type="inferred from homology"/>
<evidence type="ECO:0000313" key="11">
    <source>
        <dbReference type="Proteomes" id="UP001319827"/>
    </source>
</evidence>
<evidence type="ECO:0000256" key="7">
    <source>
        <dbReference type="ARBA" id="ARBA00049047"/>
    </source>
</evidence>
<sequence length="270" mass="28193">MSIGRIEATFKRLKQLGEAALIPFVTAGDPSLERTEEIIHTLVDAGADLIELGFPFSDPMADGPTIQAASERALAAGTTLPGILQMVARVRRHTNVPIILMGYYNPVFRYGAERFAKDAAAAGVDGLLLVDLPPEEAGEIHGFLRDAGVNLITLLSPTTPPERASRLAASGEGFIYYVSMTGVTGARQVDAGGIETAVRELKAFSPVPVAVGFGISTAADARSVGRFADAVVVGSALVKVIEAYGTSGELLVQVGTFVRGLKSAVRGQAA</sequence>
<dbReference type="PANTHER" id="PTHR43406">
    <property type="entry name" value="TRYPTOPHAN SYNTHASE, ALPHA CHAIN"/>
    <property type="match status" value="1"/>
</dbReference>
<evidence type="ECO:0000256" key="1">
    <source>
        <dbReference type="ARBA" id="ARBA00004733"/>
    </source>
</evidence>
<evidence type="ECO:0000256" key="2">
    <source>
        <dbReference type="ARBA" id="ARBA00011270"/>
    </source>
</evidence>
<comment type="function">
    <text evidence="8">The alpha subunit is responsible for the aldol cleavage of indoleglycerol phosphate to indole and glyceraldehyde 3-phosphate.</text>
</comment>
<dbReference type="Proteomes" id="UP001319827">
    <property type="component" value="Chromosome"/>
</dbReference>
<keyword evidence="4 8" id="KW-0822">Tryptophan biosynthesis</keyword>
<evidence type="ECO:0000256" key="9">
    <source>
        <dbReference type="RuleBase" id="RU003662"/>
    </source>
</evidence>
<evidence type="ECO:0000256" key="4">
    <source>
        <dbReference type="ARBA" id="ARBA00022822"/>
    </source>
</evidence>
<dbReference type="EMBL" id="AP024355">
    <property type="protein sequence ID" value="BCR04080.1"/>
    <property type="molecule type" value="Genomic_DNA"/>
</dbReference>
<dbReference type="Pfam" id="PF00290">
    <property type="entry name" value="Trp_syntA"/>
    <property type="match status" value="1"/>
</dbReference>
<keyword evidence="5 8" id="KW-0057">Aromatic amino acid biosynthesis</keyword>
<evidence type="ECO:0000313" key="10">
    <source>
        <dbReference type="EMBL" id="BCR04080.1"/>
    </source>
</evidence>
<comment type="catalytic activity">
    <reaction evidence="7 8">
        <text>(1S,2R)-1-C-(indol-3-yl)glycerol 3-phosphate + L-serine = D-glyceraldehyde 3-phosphate + L-tryptophan + H2O</text>
        <dbReference type="Rhea" id="RHEA:10532"/>
        <dbReference type="ChEBI" id="CHEBI:15377"/>
        <dbReference type="ChEBI" id="CHEBI:33384"/>
        <dbReference type="ChEBI" id="CHEBI:57912"/>
        <dbReference type="ChEBI" id="CHEBI:58866"/>
        <dbReference type="ChEBI" id="CHEBI:59776"/>
        <dbReference type="EC" id="4.2.1.20"/>
    </reaction>
</comment>
<keyword evidence="11" id="KW-1185">Reference proteome</keyword>
<feature type="active site" description="Proton acceptor" evidence="8">
    <location>
        <position position="62"/>
    </location>
</feature>
<dbReference type="EC" id="4.2.1.20" evidence="8"/>
<dbReference type="InterPro" id="IPR011060">
    <property type="entry name" value="RibuloseP-bd_barrel"/>
</dbReference>
<comment type="pathway">
    <text evidence="1 8">Amino-acid biosynthesis; L-tryptophan biosynthesis; L-tryptophan from chorismate: step 5/5.</text>
</comment>
<keyword evidence="6 8" id="KW-0456">Lyase</keyword>
<evidence type="ECO:0000256" key="5">
    <source>
        <dbReference type="ARBA" id="ARBA00023141"/>
    </source>
</evidence>
<dbReference type="CDD" id="cd04724">
    <property type="entry name" value="Tryptophan_synthase_alpha"/>
    <property type="match status" value="1"/>
</dbReference>
<reference evidence="10 11" key="1">
    <citation type="journal article" date="2016" name="C (Basel)">
        <title>Selective Growth of and Electricity Production by Marine Exoelectrogenic Bacteria in Self-Aggregated Hydrogel of Microbially Reduced Graphene Oxide.</title>
        <authorList>
            <person name="Yoshida N."/>
            <person name="Goto Y."/>
            <person name="Miyata Y."/>
        </authorList>
    </citation>
    <scope>NUCLEOTIDE SEQUENCE [LARGE SCALE GENOMIC DNA]</scope>
    <source>
        <strain evidence="10 11">NIT-T3</strain>
    </source>
</reference>
<gene>
    <name evidence="8 10" type="primary">trpA</name>
    <name evidence="10" type="ORF">DESUT3_11490</name>
</gene>
<reference evidence="10 11" key="2">
    <citation type="journal article" date="2021" name="Int. J. Syst. Evol. Microbiol.">
        <title>Isolation and Polyphasic Characterization of Desulfuromonas versatilis sp. Nov., an Electrogenic Bacteria Capable of Versatile Metabolism Isolated from a Graphene Oxide-Reducing Enrichment Culture.</title>
        <authorList>
            <person name="Xie L."/>
            <person name="Yoshida N."/>
            <person name="Ishii S."/>
            <person name="Meng L."/>
        </authorList>
    </citation>
    <scope>NUCLEOTIDE SEQUENCE [LARGE SCALE GENOMIC DNA]</scope>
    <source>
        <strain evidence="10 11">NIT-T3</strain>
    </source>
</reference>
<dbReference type="PROSITE" id="PS00167">
    <property type="entry name" value="TRP_SYNTHASE_ALPHA"/>
    <property type="match status" value="1"/>
</dbReference>
<dbReference type="Gene3D" id="3.20.20.70">
    <property type="entry name" value="Aldolase class I"/>
    <property type="match status" value="1"/>
</dbReference>
<comment type="similarity">
    <text evidence="8 9">Belongs to the TrpA family.</text>
</comment>
<protein>
    <recommendedName>
        <fullName evidence="8">Tryptophan synthase alpha chain</fullName>
        <ecNumber evidence="8">4.2.1.20</ecNumber>
    </recommendedName>
</protein>
<name>A0ABN6DVH8_9BACT</name>
<dbReference type="InterPro" id="IPR018204">
    <property type="entry name" value="Trp_synthase_alpha_AS"/>
</dbReference>
<dbReference type="SUPFAM" id="SSF51366">
    <property type="entry name" value="Ribulose-phoshate binding barrel"/>
    <property type="match status" value="1"/>
</dbReference>
<dbReference type="NCBIfam" id="TIGR00262">
    <property type="entry name" value="trpA"/>
    <property type="match status" value="1"/>
</dbReference>
<feature type="active site" description="Proton acceptor" evidence="8">
    <location>
        <position position="51"/>
    </location>
</feature>
<evidence type="ECO:0000256" key="6">
    <source>
        <dbReference type="ARBA" id="ARBA00023239"/>
    </source>
</evidence>
<accession>A0ABN6DVH8</accession>
<organism evidence="10 11">
    <name type="scientific">Desulfuromonas versatilis</name>
    <dbReference type="NCBI Taxonomy" id="2802975"/>
    <lineage>
        <taxon>Bacteria</taxon>
        <taxon>Pseudomonadati</taxon>
        <taxon>Thermodesulfobacteriota</taxon>
        <taxon>Desulfuromonadia</taxon>
        <taxon>Desulfuromonadales</taxon>
        <taxon>Desulfuromonadaceae</taxon>
        <taxon>Desulfuromonas</taxon>
    </lineage>
</organism>
<dbReference type="HAMAP" id="MF_00131">
    <property type="entry name" value="Trp_synth_alpha"/>
    <property type="match status" value="1"/>
</dbReference>
<evidence type="ECO:0000256" key="8">
    <source>
        <dbReference type="HAMAP-Rule" id="MF_00131"/>
    </source>
</evidence>
<evidence type="ECO:0000256" key="3">
    <source>
        <dbReference type="ARBA" id="ARBA00022605"/>
    </source>
</evidence>
<keyword evidence="3 8" id="KW-0028">Amino-acid biosynthesis</keyword>
<dbReference type="PANTHER" id="PTHR43406:SF1">
    <property type="entry name" value="TRYPTOPHAN SYNTHASE ALPHA CHAIN, CHLOROPLASTIC"/>
    <property type="match status" value="1"/>
</dbReference>
<comment type="subunit">
    <text evidence="2 8">Tetramer of two alpha and two beta chains.</text>
</comment>
<dbReference type="InterPro" id="IPR002028">
    <property type="entry name" value="Trp_synthase_suA"/>
</dbReference>
<dbReference type="InterPro" id="IPR013785">
    <property type="entry name" value="Aldolase_TIM"/>
</dbReference>